<accession>A0A9X6S6M1</accession>
<reference evidence="1 2" key="1">
    <citation type="submission" date="2016-05" db="EMBL/GenBank/DDBJ databases">
        <authorList>
            <person name="Lee J.-Y."/>
            <person name="Kim E.B."/>
            <person name="Choi Y.-J."/>
        </authorList>
    </citation>
    <scope>NUCLEOTIDE SEQUENCE [LARGE SCALE GENOMIC DNA]</scope>
    <source>
        <strain evidence="1 2">KLA006</strain>
    </source>
</reference>
<gene>
    <name evidence="1" type="ORF">A8C52_04675</name>
</gene>
<evidence type="ECO:0000313" key="1">
    <source>
        <dbReference type="EMBL" id="PAY49239.1"/>
    </source>
</evidence>
<organism evidence="1 2">
    <name type="scientific">Ligilactobacillus salivarius</name>
    <dbReference type="NCBI Taxonomy" id="1624"/>
    <lineage>
        <taxon>Bacteria</taxon>
        <taxon>Bacillati</taxon>
        <taxon>Bacillota</taxon>
        <taxon>Bacilli</taxon>
        <taxon>Lactobacillales</taxon>
        <taxon>Lactobacillaceae</taxon>
        <taxon>Ligilactobacillus</taxon>
    </lineage>
</organism>
<dbReference type="AlphaFoldDB" id="A0A9X6S6M1"/>
<dbReference type="Proteomes" id="UP000218139">
    <property type="component" value="Unassembled WGS sequence"/>
</dbReference>
<evidence type="ECO:0000313" key="2">
    <source>
        <dbReference type="Proteomes" id="UP000218139"/>
    </source>
</evidence>
<proteinExistence type="predicted"/>
<dbReference type="EMBL" id="LXZO01000044">
    <property type="protein sequence ID" value="PAY49239.1"/>
    <property type="molecule type" value="Genomic_DNA"/>
</dbReference>
<protein>
    <submittedName>
        <fullName evidence="1">Uncharacterized protein</fullName>
    </submittedName>
</protein>
<dbReference type="RefSeq" id="WP_095759420.1">
    <property type="nucleotide sequence ID" value="NZ_LXZO01000044.1"/>
</dbReference>
<comment type="caution">
    <text evidence="1">The sequence shown here is derived from an EMBL/GenBank/DDBJ whole genome shotgun (WGS) entry which is preliminary data.</text>
</comment>
<name>A0A9X6S6M1_9LACO</name>
<sequence length="127" mass="14776">MDLITKVKLFIAQYQSLYKSGKVQYTLNKKSQIFLNEINMTVKAMSAYVYENLRPGLYYQGPSAHHRLPDFQVMVFEMPYENRKLYVKLAIGEIPISDDKTDGITIYMSFHPEEAEMNLPLQEGDNK</sequence>